<evidence type="ECO:0000313" key="1">
    <source>
        <dbReference type="EMBL" id="XBM03440.1"/>
    </source>
</evidence>
<dbReference type="InterPro" id="IPR046237">
    <property type="entry name" value="DUF6270"/>
</dbReference>
<protein>
    <submittedName>
        <fullName evidence="1">DUF6270 domain-containing protein</fullName>
    </submittedName>
</protein>
<dbReference type="RefSeq" id="WP_057079111.1">
    <property type="nucleotide sequence ID" value="NZ_CP157353.1"/>
</dbReference>
<name>A0AAU7FF75_9BACI</name>
<reference evidence="1" key="1">
    <citation type="submission" date="2024-05" db="EMBL/GenBank/DDBJ databases">
        <authorList>
            <person name="Liu Z."/>
        </authorList>
    </citation>
    <scope>NUCLEOTIDE SEQUENCE</scope>
    <source>
        <strain evidence="1">BS1807G30</strain>
    </source>
</reference>
<accession>A0AAU7FF75</accession>
<organism evidence="1">
    <name type="scientific">Bacillus sp. BS1807G30</name>
    <dbReference type="NCBI Taxonomy" id="3153756"/>
    <lineage>
        <taxon>Bacteria</taxon>
        <taxon>Bacillati</taxon>
        <taxon>Bacillota</taxon>
        <taxon>Bacilli</taxon>
        <taxon>Bacillales</taxon>
        <taxon>Bacillaceae</taxon>
        <taxon>Bacillus</taxon>
    </lineage>
</organism>
<sequence length="668" mass="78395">MHANIISYIFDKQTGDMEMKVKCDTSNNNMTLLWQKRQSSSNLNLYGGVYFHSSINNGIAIFKMNVNEILDISTFHDKEIIWDCFYVNGNEKVGVNFPEVHSNFEYHIFERDLYKVVPFITKGAKTLALFIRTVEIKSNIHLLEIQKDGVKGIVELESKEIDIQQFQTYLCLRKRDHNSLTEYTQEVSTKLFYIDNKYQIEGDFKEFFHSITNQTSWDIFVKVESSKNKIYVAANFEQLTSIRIDFHDLFYSIKALQTLQQNIITLQIKQKEFASLVSSVSENEDVFYFKGDLPKIGGEKRYSLVSKLRGKVADNFEYFNEFENEISTDDNLTFDIKVSLAELIPNFKDKDIWDLFIRCRQDGEFCYDIPLSSNSKQKIMSTNKKVTLFVNGSHSYSVWVNVDRGPRDNLTNIAILGTCYSRNAFNTSDFFNPYYKKLYKCSYTQFHSNIMSIVSDPVVFDETEFLDCGLKPSDISYIRSDFQKDFFENLLESNADYLIIDFYVDACREVIQIKENANITLNYLLPRTKYFKQIKNKPVISHTNNEMYLDLWKEKLKVFVQRLLEIMPADKIILNRGRLTSKYLDSNNKINDFPNQDIIKRNNILWDRMDHCLINLIPEIKTIDMRDTSFIGHYNHPFGKSYAHYESGYYKEFLSKLNEIVLMDKSNQ</sequence>
<dbReference type="AlphaFoldDB" id="A0AAU7FF75"/>
<dbReference type="Pfam" id="PF19786">
    <property type="entry name" value="DUF6270"/>
    <property type="match status" value="1"/>
</dbReference>
<dbReference type="EMBL" id="CP157353">
    <property type="protein sequence ID" value="XBM03440.1"/>
    <property type="molecule type" value="Genomic_DNA"/>
</dbReference>
<proteinExistence type="predicted"/>
<gene>
    <name evidence="1" type="ORF">ABG082_15095</name>
</gene>